<dbReference type="EMBL" id="JAAXOW010000007">
    <property type="protein sequence ID" value="NKX94256.1"/>
    <property type="molecule type" value="Genomic_DNA"/>
</dbReference>
<gene>
    <name evidence="2" type="ORF">HF995_13420</name>
</gene>
<protein>
    <submittedName>
        <fullName evidence="2">Uncharacterized protein</fullName>
    </submittedName>
</protein>
<sequence>MKYLTRAAKTALIAVAVVVSVAVAGIVYAATRPEPAPPVASPTDGRVPGLPDPVRVTSPSTPVATPPIDPEHRGLFDAKEDEIVTSTASALFTFDTRVDKGPSDVAARAAGWFIDGAAPETIIGPWATAEGWAALGATTTSTLVGLSDATEAGAPQSPSEVMKRYVATVELNDGSTITQRDVIFDITLKRLADGVYWRASQVREM</sequence>
<accession>A0A9X5FD24</accession>
<evidence type="ECO:0000256" key="1">
    <source>
        <dbReference type="SAM" id="SignalP"/>
    </source>
</evidence>
<reference evidence="2 3" key="1">
    <citation type="submission" date="2020-04" db="EMBL/GenBank/DDBJ databases">
        <title>MicrobeNet Type strains.</title>
        <authorList>
            <person name="Nicholson A.C."/>
        </authorList>
    </citation>
    <scope>NUCLEOTIDE SEQUENCE [LARGE SCALE GENOMIC DNA]</scope>
    <source>
        <strain evidence="2 3">ATCC BAA-789</strain>
    </source>
</reference>
<keyword evidence="3" id="KW-1185">Reference proteome</keyword>
<dbReference type="Proteomes" id="UP000774283">
    <property type="component" value="Unassembled WGS sequence"/>
</dbReference>
<feature type="signal peptide" evidence="1">
    <location>
        <begin position="1"/>
        <end position="29"/>
    </location>
</feature>
<dbReference type="RefSeq" id="WP_168448330.1">
    <property type="nucleotide sequence ID" value="NZ_JAAXOW010000007.1"/>
</dbReference>
<evidence type="ECO:0000313" key="2">
    <source>
        <dbReference type="EMBL" id="NKX94256.1"/>
    </source>
</evidence>
<evidence type="ECO:0000313" key="3">
    <source>
        <dbReference type="Proteomes" id="UP000774283"/>
    </source>
</evidence>
<organism evidence="2 3">
    <name type="scientific">Sanguibacter hominis ATCC BAA-789</name>
    <dbReference type="NCBI Taxonomy" id="1312740"/>
    <lineage>
        <taxon>Bacteria</taxon>
        <taxon>Bacillati</taxon>
        <taxon>Actinomycetota</taxon>
        <taxon>Actinomycetes</taxon>
        <taxon>Micrococcales</taxon>
        <taxon>Sanguibacteraceae</taxon>
        <taxon>Sanguibacter</taxon>
    </lineage>
</organism>
<feature type="chain" id="PRO_5040763905" evidence="1">
    <location>
        <begin position="30"/>
        <end position="205"/>
    </location>
</feature>
<proteinExistence type="predicted"/>
<comment type="caution">
    <text evidence="2">The sequence shown here is derived from an EMBL/GenBank/DDBJ whole genome shotgun (WGS) entry which is preliminary data.</text>
</comment>
<keyword evidence="1" id="KW-0732">Signal</keyword>
<dbReference type="AlphaFoldDB" id="A0A9X5FD24"/>
<name>A0A9X5FD24_9MICO</name>